<comment type="cofactor">
    <cofactor evidence="1">
        <name>Cu(2+)</name>
        <dbReference type="ChEBI" id="CHEBI:29036"/>
    </cofactor>
</comment>
<evidence type="ECO:0000256" key="8">
    <source>
        <dbReference type="ARBA" id="ARBA00023008"/>
    </source>
</evidence>
<dbReference type="EC" id="1.14.99.56" evidence="15"/>
<reference evidence="18" key="2">
    <citation type="submission" date="2023-06" db="EMBL/GenBank/DDBJ databases">
        <authorList>
            <consortium name="Lawrence Berkeley National Laboratory"/>
            <person name="Haridas S."/>
            <person name="Hensen N."/>
            <person name="Bonometti L."/>
            <person name="Westerberg I."/>
            <person name="Brannstrom I.O."/>
            <person name="Guillou S."/>
            <person name="Cros-Aarteil S."/>
            <person name="Calhoun S."/>
            <person name="Kuo A."/>
            <person name="Mondo S."/>
            <person name="Pangilinan J."/>
            <person name="Riley R."/>
            <person name="Labutti K."/>
            <person name="Andreopoulos B."/>
            <person name="Lipzen A."/>
            <person name="Chen C."/>
            <person name="Yanf M."/>
            <person name="Daum C."/>
            <person name="Ng V."/>
            <person name="Clum A."/>
            <person name="Steindorff A."/>
            <person name="Ohm R."/>
            <person name="Martin F."/>
            <person name="Silar P."/>
            <person name="Natvig D."/>
            <person name="Lalanne C."/>
            <person name="Gautier V."/>
            <person name="Ament-Velasquez S.L."/>
            <person name="Kruys A."/>
            <person name="Hutchinson M.I."/>
            <person name="Powell A.J."/>
            <person name="Barry K."/>
            <person name="Miller A.N."/>
            <person name="Grigoriev I.V."/>
            <person name="Debuchy R."/>
            <person name="Gladieux P."/>
            <person name="Thoren M.H."/>
            <person name="Johannesson H."/>
        </authorList>
    </citation>
    <scope>NUCLEOTIDE SEQUENCE</scope>
    <source>
        <strain evidence="18">CBS 958.72</strain>
    </source>
</reference>
<evidence type="ECO:0000256" key="9">
    <source>
        <dbReference type="ARBA" id="ARBA00023033"/>
    </source>
</evidence>
<keyword evidence="12" id="KW-0624">Polysaccharide degradation</keyword>
<feature type="domain" description="Auxiliary Activity family 9 catalytic" evidence="17">
    <location>
        <begin position="24"/>
        <end position="238"/>
    </location>
</feature>
<dbReference type="PANTHER" id="PTHR33353:SF34">
    <property type="entry name" value="ENDO-BETA-1,4-GLUCANASE D"/>
    <property type="match status" value="1"/>
</dbReference>
<dbReference type="GO" id="GO:0004497">
    <property type="term" value="F:monooxygenase activity"/>
    <property type="evidence" value="ECO:0007669"/>
    <property type="project" value="UniProtKB-KW"/>
</dbReference>
<evidence type="ECO:0000256" key="5">
    <source>
        <dbReference type="ARBA" id="ARBA00022729"/>
    </source>
</evidence>
<dbReference type="GO" id="GO:0005576">
    <property type="term" value="C:extracellular region"/>
    <property type="evidence" value="ECO:0007669"/>
    <property type="project" value="UniProtKB-SubCell"/>
</dbReference>
<accession>A0AAE0K9B0</accession>
<dbReference type="Pfam" id="PF03443">
    <property type="entry name" value="AA9"/>
    <property type="match status" value="1"/>
</dbReference>
<feature type="signal peptide" evidence="16">
    <location>
        <begin position="1"/>
        <end position="23"/>
    </location>
</feature>
<evidence type="ECO:0000256" key="1">
    <source>
        <dbReference type="ARBA" id="ARBA00001973"/>
    </source>
</evidence>
<keyword evidence="19" id="KW-1185">Reference proteome</keyword>
<dbReference type="InterPro" id="IPR049892">
    <property type="entry name" value="AA9"/>
</dbReference>
<organism evidence="18 19">
    <name type="scientific">Lasiosphaeria ovina</name>
    <dbReference type="NCBI Taxonomy" id="92902"/>
    <lineage>
        <taxon>Eukaryota</taxon>
        <taxon>Fungi</taxon>
        <taxon>Dikarya</taxon>
        <taxon>Ascomycota</taxon>
        <taxon>Pezizomycotina</taxon>
        <taxon>Sordariomycetes</taxon>
        <taxon>Sordariomycetidae</taxon>
        <taxon>Sordariales</taxon>
        <taxon>Lasiosphaeriaceae</taxon>
        <taxon>Lasiosphaeria</taxon>
    </lineage>
</organism>
<dbReference type="GO" id="GO:0016787">
    <property type="term" value="F:hydrolase activity"/>
    <property type="evidence" value="ECO:0007669"/>
    <property type="project" value="UniProtKB-KW"/>
</dbReference>
<keyword evidence="4" id="KW-0479">Metal-binding</keyword>
<evidence type="ECO:0000256" key="4">
    <source>
        <dbReference type="ARBA" id="ARBA00022723"/>
    </source>
</evidence>
<evidence type="ECO:0000256" key="14">
    <source>
        <dbReference type="ARBA" id="ARBA00045077"/>
    </source>
</evidence>
<comment type="similarity">
    <text evidence="13">Belongs to the polysaccharide monooxygenase AA9 family.</text>
</comment>
<comment type="catalytic activity">
    <reaction evidence="14">
        <text>[(1-&gt;4)-beta-D-glucosyl]n+m + reduced acceptor + O2 = 4-dehydro-beta-D-glucosyl-[(1-&gt;4)-beta-D-glucosyl]n-1 + [(1-&gt;4)-beta-D-glucosyl]m + acceptor + H2O.</text>
        <dbReference type="EC" id="1.14.99.56"/>
    </reaction>
</comment>
<evidence type="ECO:0000256" key="10">
    <source>
        <dbReference type="ARBA" id="ARBA00023157"/>
    </source>
</evidence>
<keyword evidence="6" id="KW-0136">Cellulose degradation</keyword>
<dbReference type="Gene3D" id="2.70.50.70">
    <property type="match status" value="1"/>
</dbReference>
<dbReference type="EMBL" id="JAULSN010000005">
    <property type="protein sequence ID" value="KAK3371810.1"/>
    <property type="molecule type" value="Genomic_DNA"/>
</dbReference>
<evidence type="ECO:0000256" key="16">
    <source>
        <dbReference type="SAM" id="SignalP"/>
    </source>
</evidence>
<proteinExistence type="inferred from homology"/>
<evidence type="ECO:0000256" key="15">
    <source>
        <dbReference type="ARBA" id="ARBA00047174"/>
    </source>
</evidence>
<evidence type="ECO:0000313" key="18">
    <source>
        <dbReference type="EMBL" id="KAK3371810.1"/>
    </source>
</evidence>
<keyword evidence="11" id="KW-0119">Carbohydrate metabolism</keyword>
<comment type="subcellular location">
    <subcellularLocation>
        <location evidence="2">Secreted</location>
    </subcellularLocation>
</comment>
<evidence type="ECO:0000256" key="11">
    <source>
        <dbReference type="ARBA" id="ARBA00023277"/>
    </source>
</evidence>
<protein>
    <recommendedName>
        <fullName evidence="15">lytic cellulose monooxygenase (C4-dehydrogenating)</fullName>
        <ecNumber evidence="15">1.14.99.56</ecNumber>
    </recommendedName>
</protein>
<dbReference type="PANTHER" id="PTHR33353">
    <property type="entry name" value="PUTATIVE (AFU_ORTHOLOGUE AFUA_1G12560)-RELATED"/>
    <property type="match status" value="1"/>
</dbReference>
<evidence type="ECO:0000259" key="17">
    <source>
        <dbReference type="Pfam" id="PF03443"/>
    </source>
</evidence>
<evidence type="ECO:0000256" key="12">
    <source>
        <dbReference type="ARBA" id="ARBA00023326"/>
    </source>
</evidence>
<dbReference type="AlphaFoldDB" id="A0AAE0K9B0"/>
<evidence type="ECO:0000256" key="13">
    <source>
        <dbReference type="ARBA" id="ARBA00044502"/>
    </source>
</evidence>
<dbReference type="CDD" id="cd21175">
    <property type="entry name" value="LPMO_AA9"/>
    <property type="match status" value="1"/>
</dbReference>
<dbReference type="GO" id="GO:0046872">
    <property type="term" value="F:metal ion binding"/>
    <property type="evidence" value="ECO:0007669"/>
    <property type="project" value="UniProtKB-KW"/>
</dbReference>
<keyword evidence="3" id="KW-0964">Secreted</keyword>
<reference evidence="18" key="1">
    <citation type="journal article" date="2023" name="Mol. Phylogenet. Evol.">
        <title>Genome-scale phylogeny and comparative genomics of the fungal order Sordariales.</title>
        <authorList>
            <person name="Hensen N."/>
            <person name="Bonometti L."/>
            <person name="Westerberg I."/>
            <person name="Brannstrom I.O."/>
            <person name="Guillou S."/>
            <person name="Cros-Aarteil S."/>
            <person name="Calhoun S."/>
            <person name="Haridas S."/>
            <person name="Kuo A."/>
            <person name="Mondo S."/>
            <person name="Pangilinan J."/>
            <person name="Riley R."/>
            <person name="LaButti K."/>
            <person name="Andreopoulos B."/>
            <person name="Lipzen A."/>
            <person name="Chen C."/>
            <person name="Yan M."/>
            <person name="Daum C."/>
            <person name="Ng V."/>
            <person name="Clum A."/>
            <person name="Steindorff A."/>
            <person name="Ohm R.A."/>
            <person name="Martin F."/>
            <person name="Silar P."/>
            <person name="Natvig D.O."/>
            <person name="Lalanne C."/>
            <person name="Gautier V."/>
            <person name="Ament-Velasquez S.L."/>
            <person name="Kruys A."/>
            <person name="Hutchinson M.I."/>
            <person name="Powell A.J."/>
            <person name="Barry K."/>
            <person name="Miller A.N."/>
            <person name="Grigoriev I.V."/>
            <person name="Debuchy R."/>
            <person name="Gladieux P."/>
            <person name="Hiltunen Thoren M."/>
            <person name="Johannesson H."/>
        </authorList>
    </citation>
    <scope>NUCLEOTIDE SEQUENCE</scope>
    <source>
        <strain evidence="18">CBS 958.72</strain>
    </source>
</reference>
<keyword evidence="7" id="KW-0560">Oxidoreductase</keyword>
<keyword evidence="5 16" id="KW-0732">Signal</keyword>
<keyword evidence="8" id="KW-0186">Copper</keyword>
<evidence type="ECO:0000256" key="7">
    <source>
        <dbReference type="ARBA" id="ARBA00023002"/>
    </source>
</evidence>
<keyword evidence="9" id="KW-0503">Monooxygenase</keyword>
<name>A0AAE0K9B0_9PEZI</name>
<dbReference type="Proteomes" id="UP001287356">
    <property type="component" value="Unassembled WGS sequence"/>
</dbReference>
<dbReference type="InterPro" id="IPR005103">
    <property type="entry name" value="AA9_LPMO"/>
</dbReference>
<keyword evidence="10" id="KW-1015">Disulfide bond</keyword>
<keyword evidence="18" id="KW-0378">Hydrolase</keyword>
<comment type="caution">
    <text evidence="18">The sequence shown here is derived from an EMBL/GenBank/DDBJ whole genome shotgun (WGS) entry which is preliminary data.</text>
</comment>
<dbReference type="GO" id="GO:0030245">
    <property type="term" value="P:cellulose catabolic process"/>
    <property type="evidence" value="ECO:0007669"/>
    <property type="project" value="UniProtKB-KW"/>
</dbReference>
<feature type="chain" id="PRO_5042225563" description="lytic cellulose monooxygenase (C4-dehydrogenating)" evidence="16">
    <location>
        <begin position="24"/>
        <end position="359"/>
    </location>
</feature>
<evidence type="ECO:0000256" key="2">
    <source>
        <dbReference type="ARBA" id="ARBA00004613"/>
    </source>
</evidence>
<evidence type="ECO:0000256" key="3">
    <source>
        <dbReference type="ARBA" id="ARBA00022525"/>
    </source>
</evidence>
<sequence>MALLKSLPCALLVAVLAAVQVGAHGIATAIVVFPTGTFYQGYNPSYQWSRPPPTVVGWSTPDDLQNTFVSPTAYASPDIVCHLGATPAGAAAPVNAGDVIEIQWTPWPASHKGPVIDYLANCNGPCQNVDKTKLKFFKIDEVGLVDAASGTFGASQLTNNNNSWLVRIPTDIAPGNYVLRHEIIALHAAGQTNGAQNYPFCFSLAISGSGTANPAGIPATQFYAANNPGIKFDLFSKFTSYQIPGVSSFLSLRVAFSPKVSETGLDWVWLADSETFACLQPPLYSGALSVAQSKAGPIKATASGVAGLANKNVALRPTSPAAKVVAAAPSPATTVAAKYAAAQTLVKKVSKRTDAPRGA</sequence>
<gene>
    <name evidence="18" type="ORF">B0T24DRAFT_337795</name>
</gene>
<evidence type="ECO:0000313" key="19">
    <source>
        <dbReference type="Proteomes" id="UP001287356"/>
    </source>
</evidence>
<evidence type="ECO:0000256" key="6">
    <source>
        <dbReference type="ARBA" id="ARBA00023001"/>
    </source>
</evidence>